<dbReference type="InterPro" id="IPR038508">
    <property type="entry name" value="ArfGAP_dom_sf"/>
</dbReference>
<evidence type="ECO:0000256" key="4">
    <source>
        <dbReference type="PROSITE-ProRule" id="PRU00288"/>
    </source>
</evidence>
<dbReference type="PRINTS" id="PR00405">
    <property type="entry name" value="REVINTRACTNG"/>
</dbReference>
<feature type="compositionally biased region" description="Basic and acidic residues" evidence="5">
    <location>
        <begin position="210"/>
        <end position="237"/>
    </location>
</feature>
<feature type="compositionally biased region" description="Low complexity" evidence="5">
    <location>
        <begin position="326"/>
        <end position="338"/>
    </location>
</feature>
<evidence type="ECO:0000256" key="2">
    <source>
        <dbReference type="ARBA" id="ARBA00022771"/>
    </source>
</evidence>
<gene>
    <name evidence="7" type="ORF">RND71_036550</name>
</gene>
<keyword evidence="2 4" id="KW-0863">Zinc-finger</keyword>
<keyword evidence="3" id="KW-0862">Zinc</keyword>
<evidence type="ECO:0000256" key="3">
    <source>
        <dbReference type="ARBA" id="ARBA00022833"/>
    </source>
</evidence>
<dbReference type="InterPro" id="IPR037278">
    <property type="entry name" value="ARFGAP/RecO"/>
</dbReference>
<reference evidence="7" key="1">
    <citation type="submission" date="2023-12" db="EMBL/GenBank/DDBJ databases">
        <title>Genome assembly of Anisodus tanguticus.</title>
        <authorList>
            <person name="Wang Y.-J."/>
        </authorList>
    </citation>
    <scope>NUCLEOTIDE SEQUENCE</scope>
    <source>
        <strain evidence="7">KB-2021</strain>
        <tissue evidence="7">Leaf</tissue>
    </source>
</reference>
<dbReference type="InterPro" id="IPR001164">
    <property type="entry name" value="ArfGAP_dom"/>
</dbReference>
<feature type="region of interest" description="Disordered" evidence="5">
    <location>
        <begin position="690"/>
        <end position="713"/>
    </location>
</feature>
<comment type="caution">
    <text evidence="7">The sequence shown here is derived from an EMBL/GenBank/DDBJ whole genome shotgun (WGS) entry which is preliminary data.</text>
</comment>
<evidence type="ECO:0000313" key="7">
    <source>
        <dbReference type="EMBL" id="KAK4343456.1"/>
    </source>
</evidence>
<feature type="domain" description="Arf-GAP" evidence="6">
    <location>
        <begin position="11"/>
        <end position="129"/>
    </location>
</feature>
<keyword evidence="8" id="KW-1185">Reference proteome</keyword>
<evidence type="ECO:0000259" key="6">
    <source>
        <dbReference type="PROSITE" id="PS50115"/>
    </source>
</evidence>
<proteinExistence type="predicted"/>
<dbReference type="Gene3D" id="1.10.220.150">
    <property type="entry name" value="Arf GTPase activating protein"/>
    <property type="match status" value="1"/>
</dbReference>
<accession>A0AAE1R1V7</accession>
<dbReference type="CDD" id="cd08838">
    <property type="entry name" value="ArfGap_AGFG"/>
    <property type="match status" value="1"/>
</dbReference>
<name>A0AAE1R1V7_9SOLA</name>
<sequence length="713" mass="75738">MANRREDEKNERTIRNLLKLPDNRRCINCNSLGPQYVCTNFWTFVCTTCSGLHREFTHRVKSVSMAKFTSQEVSALQGGGNASAKEIYLKDWDPQRNSLPDGSNVERLRDFIKHVYVDRRYSGERSFEKPPRGKMAEAENLNENRKTDTYRGGSRSPPNEEVYERRYSDRPSPGGRSSGGRSPGYDQRSPGYDQRSPGYDQRSTGYDQRSPARAEVINDWRREDRFGNGRRSDDGRISDGGSKFESLSPDRQSDLDTSSPPVVRPVREILGESVSPLRVIEPPKTNGGRSAADGSMRTQRTASSNGNPELKTETSLIDFDDVPELPASAPAPQIQQSATVMPVAQPTKSAADNWANFDSFAEVKASPAPSNTNLLDVLSELATPATATAPAGSPGGSAAPFTPFSSFAPGAATVDNSAAFPLDGAPATPTGSTSILLVSGGNAFANTPGGQWSNRQPQQTSLFPTTGAQAISQLSTAAGGPSGNQFQQWNSSGAPRTLGFPSSATAQVPQAVNHVLGEATSAVASQASFVEMKSVGRKELPADLFAVNYSSIPGAFPGWHTGPQHGYGFAMQYNMSMATNALPQPSKSTNPFDVINEPTSHAPTFPSMASLQGALPNMAAPTGLVPTSSLGAPTSHPPAMPQQAPSYASAIPPGSYMGHQVAGSMPQRLPGVASYGFDGVAFGALNSNQQQGGLYSAPPTQNTFSSSGGNPFG</sequence>
<dbReference type="PANTHER" id="PTHR46085">
    <property type="entry name" value="ARFGAP/RECO-RELATED"/>
    <property type="match status" value="1"/>
</dbReference>
<dbReference type="SUPFAM" id="SSF57863">
    <property type="entry name" value="ArfGap/RecO-like zinc finger"/>
    <property type="match status" value="1"/>
</dbReference>
<feature type="compositionally biased region" description="Basic and acidic residues" evidence="5">
    <location>
        <begin position="123"/>
        <end position="149"/>
    </location>
</feature>
<dbReference type="GO" id="GO:0008270">
    <property type="term" value="F:zinc ion binding"/>
    <property type="evidence" value="ECO:0007669"/>
    <property type="project" value="UniProtKB-KW"/>
</dbReference>
<dbReference type="SMART" id="SM00105">
    <property type="entry name" value="ArfGap"/>
    <property type="match status" value="1"/>
</dbReference>
<protein>
    <recommendedName>
        <fullName evidence="6">Arf-GAP domain-containing protein</fullName>
    </recommendedName>
</protein>
<dbReference type="AlphaFoldDB" id="A0AAE1R1V7"/>
<evidence type="ECO:0000256" key="5">
    <source>
        <dbReference type="SAM" id="MobiDB-lite"/>
    </source>
</evidence>
<feature type="compositionally biased region" description="Polar residues" evidence="5">
    <location>
        <begin position="296"/>
        <end position="307"/>
    </location>
</feature>
<feature type="region of interest" description="Disordered" evidence="5">
    <location>
        <begin position="123"/>
        <end position="345"/>
    </location>
</feature>
<dbReference type="InterPro" id="IPR044820">
    <property type="entry name" value="AGD14-like"/>
</dbReference>
<dbReference type="Pfam" id="PF01412">
    <property type="entry name" value="ArfGap"/>
    <property type="match status" value="1"/>
</dbReference>
<dbReference type="FunFam" id="1.10.220.150:FF:000005">
    <property type="entry name" value="Arf-GAP domain and FG repeat-containing protein 1"/>
    <property type="match status" value="1"/>
</dbReference>
<evidence type="ECO:0000313" key="8">
    <source>
        <dbReference type="Proteomes" id="UP001291623"/>
    </source>
</evidence>
<feature type="region of interest" description="Disordered" evidence="5">
    <location>
        <begin position="620"/>
        <end position="645"/>
    </location>
</feature>
<dbReference type="GO" id="GO:0005096">
    <property type="term" value="F:GTPase activator activity"/>
    <property type="evidence" value="ECO:0007669"/>
    <property type="project" value="InterPro"/>
</dbReference>
<dbReference type="PANTHER" id="PTHR46085:SF3">
    <property type="entry name" value="ARF GTPASE ACTIVATING PROTEIN"/>
    <property type="match status" value="1"/>
</dbReference>
<evidence type="ECO:0000256" key="1">
    <source>
        <dbReference type="ARBA" id="ARBA00022723"/>
    </source>
</evidence>
<dbReference type="PROSITE" id="PS50115">
    <property type="entry name" value="ARFGAP"/>
    <property type="match status" value="1"/>
</dbReference>
<dbReference type="EMBL" id="JAVYJV010000020">
    <property type="protein sequence ID" value="KAK4343456.1"/>
    <property type="molecule type" value="Genomic_DNA"/>
</dbReference>
<dbReference type="Proteomes" id="UP001291623">
    <property type="component" value="Unassembled WGS sequence"/>
</dbReference>
<keyword evidence="1" id="KW-0479">Metal-binding</keyword>
<organism evidence="7 8">
    <name type="scientific">Anisodus tanguticus</name>
    <dbReference type="NCBI Taxonomy" id="243964"/>
    <lineage>
        <taxon>Eukaryota</taxon>
        <taxon>Viridiplantae</taxon>
        <taxon>Streptophyta</taxon>
        <taxon>Embryophyta</taxon>
        <taxon>Tracheophyta</taxon>
        <taxon>Spermatophyta</taxon>
        <taxon>Magnoliopsida</taxon>
        <taxon>eudicotyledons</taxon>
        <taxon>Gunneridae</taxon>
        <taxon>Pentapetalae</taxon>
        <taxon>asterids</taxon>
        <taxon>lamiids</taxon>
        <taxon>Solanales</taxon>
        <taxon>Solanaceae</taxon>
        <taxon>Solanoideae</taxon>
        <taxon>Hyoscyameae</taxon>
        <taxon>Anisodus</taxon>
    </lineage>
</organism>